<dbReference type="InterPro" id="IPR021054">
    <property type="entry name" value="Cell_wall_mannoprotein_1"/>
</dbReference>
<dbReference type="Proteomes" id="UP000298493">
    <property type="component" value="Unassembled WGS sequence"/>
</dbReference>
<name>A0A4Z1NLV1_9PEZI</name>
<dbReference type="Pfam" id="PF12296">
    <property type="entry name" value="HsbA"/>
    <property type="match status" value="1"/>
</dbReference>
<reference evidence="2 3" key="1">
    <citation type="submission" date="2019-04" db="EMBL/GenBank/DDBJ databases">
        <title>High contiguity whole genome sequence and gene annotation resource for two Venturia nashicola isolates.</title>
        <authorList>
            <person name="Prokchorchik M."/>
            <person name="Won K."/>
            <person name="Lee Y."/>
            <person name="Choi E.D."/>
            <person name="Segonzac C."/>
            <person name="Sohn K.H."/>
        </authorList>
    </citation>
    <scope>NUCLEOTIDE SEQUENCE [LARGE SCALE GENOMIC DNA]</scope>
    <source>
        <strain evidence="2 3">PRI2</strain>
    </source>
</reference>
<feature type="chain" id="PRO_5021442943" description="Cell wall protein" evidence="1">
    <location>
        <begin position="17"/>
        <end position="252"/>
    </location>
</feature>
<evidence type="ECO:0000313" key="3">
    <source>
        <dbReference type="Proteomes" id="UP000298493"/>
    </source>
</evidence>
<organism evidence="2 3">
    <name type="scientific">Venturia nashicola</name>
    <dbReference type="NCBI Taxonomy" id="86259"/>
    <lineage>
        <taxon>Eukaryota</taxon>
        <taxon>Fungi</taxon>
        <taxon>Dikarya</taxon>
        <taxon>Ascomycota</taxon>
        <taxon>Pezizomycotina</taxon>
        <taxon>Dothideomycetes</taxon>
        <taxon>Pleosporomycetidae</taxon>
        <taxon>Venturiales</taxon>
        <taxon>Venturiaceae</taxon>
        <taxon>Venturia</taxon>
    </lineage>
</organism>
<accession>A0A4Z1NLV1</accession>
<keyword evidence="3" id="KW-1185">Reference proteome</keyword>
<evidence type="ECO:0000256" key="1">
    <source>
        <dbReference type="SAM" id="SignalP"/>
    </source>
</evidence>
<proteinExistence type="predicted"/>
<protein>
    <recommendedName>
        <fullName evidence="4">Cell wall protein</fullName>
    </recommendedName>
</protein>
<dbReference type="EMBL" id="SNSC02000018">
    <property type="protein sequence ID" value="TID16600.1"/>
    <property type="molecule type" value="Genomic_DNA"/>
</dbReference>
<gene>
    <name evidence="2" type="ORF">E6O75_ATG11718</name>
</gene>
<evidence type="ECO:0000313" key="2">
    <source>
        <dbReference type="EMBL" id="TID16600.1"/>
    </source>
</evidence>
<keyword evidence="1" id="KW-0732">Signal</keyword>
<dbReference type="AlphaFoldDB" id="A0A4Z1NLV1"/>
<comment type="caution">
    <text evidence="2">The sequence shown here is derived from an EMBL/GenBank/DDBJ whole genome shotgun (WGS) entry which is preliminary data.</text>
</comment>
<sequence length="252" mass="24848">MRSFTLLFAISGIVLGSPVPQAEGMGSATPAAPGLPGGLSLPPGITLPAGFDPSMINPEAIGNLIGSIPPGFLESITSGGGLGGLDIGALLGGGGPDNETPVIIAGYTATSEKEKALDAAIAAIPATGDATASITSVITAAKDVITSLKDGTTKVSAIGTVNLVASSGLTAPGAELTDLFEKTATALAAKKDVVVKAGKKAEVLEVAKGIKEAVKGFTDVIEKHLPPLSKDAAQTEHAKGLASADKIITAFS</sequence>
<dbReference type="Gene3D" id="1.20.1280.140">
    <property type="match status" value="1"/>
</dbReference>
<feature type="signal peptide" evidence="1">
    <location>
        <begin position="1"/>
        <end position="16"/>
    </location>
</feature>
<evidence type="ECO:0008006" key="4">
    <source>
        <dbReference type="Google" id="ProtNLM"/>
    </source>
</evidence>